<keyword evidence="4" id="KW-1185">Reference proteome</keyword>
<evidence type="ECO:0000256" key="1">
    <source>
        <dbReference type="ARBA" id="ARBA00005703"/>
    </source>
</evidence>
<comment type="similarity">
    <text evidence="1">Belongs to the PPC synthetase family.</text>
</comment>
<dbReference type="InterPro" id="IPR035929">
    <property type="entry name" value="CoaB-like_sf"/>
</dbReference>
<dbReference type="Proteomes" id="UP000267251">
    <property type="component" value="Unassembled WGS sequence"/>
</dbReference>
<dbReference type="AlphaFoldDB" id="A0A4P9Y1L9"/>
<dbReference type="Gene3D" id="3.40.50.10300">
    <property type="entry name" value="CoaB-like"/>
    <property type="match status" value="1"/>
</dbReference>
<protein>
    <submittedName>
        <fullName evidence="3">DNA/pantothenate metabolism flavo protein</fullName>
    </submittedName>
</protein>
<evidence type="ECO:0000313" key="4">
    <source>
        <dbReference type="Proteomes" id="UP000267251"/>
    </source>
</evidence>
<dbReference type="PANTHER" id="PTHR12290">
    <property type="entry name" value="CORNICHON-RELATED"/>
    <property type="match status" value="1"/>
</dbReference>
<organism evidence="3 4">
    <name type="scientific">Piptocephalis cylindrospora</name>
    <dbReference type="NCBI Taxonomy" id="1907219"/>
    <lineage>
        <taxon>Eukaryota</taxon>
        <taxon>Fungi</taxon>
        <taxon>Fungi incertae sedis</taxon>
        <taxon>Zoopagomycota</taxon>
        <taxon>Zoopagomycotina</taxon>
        <taxon>Zoopagomycetes</taxon>
        <taxon>Zoopagales</taxon>
        <taxon>Piptocephalidaceae</taxon>
        <taxon>Piptocephalis</taxon>
    </lineage>
</organism>
<name>A0A4P9Y1L9_9FUNG</name>
<dbReference type="SUPFAM" id="SSF102645">
    <property type="entry name" value="CoaB-like"/>
    <property type="match status" value="1"/>
</dbReference>
<gene>
    <name evidence="3" type="ORF">BJ684DRAFT_20734</name>
</gene>
<proteinExistence type="inferred from homology"/>
<dbReference type="GO" id="GO:0003824">
    <property type="term" value="F:catalytic activity"/>
    <property type="evidence" value="ECO:0007669"/>
    <property type="project" value="UniProtKB-ARBA"/>
</dbReference>
<sequence>MHNASTASTTEAATVPETTSSVDSYFADHPTPPFLDNYKDRIQDLLDFHASSPRPIVLITSGGTTVPLETQTVRFIDNFSAGTRGATSAEHFIAQGYVVIFLHRRFSLLPYSRHYSHSTHCFLDFMRPSEDGKNIQVVDEYRPEMLQVLTRYREAQSKRRLLLLDFVTVSEYLHCLRASALLLAPLGPRVMYYLAAAVSDFFIPTKEMAQHKIQSGDGSLSLTMTQVPKFLSILVHSWATSSYIVSFKLETDPKMLLPKAQQALARYGHQVVVANLLHTRKERVVLISPVASTEYTSNPQYSSHTIDLAPGTEEIEEPLVEELVHRHEDWQSTSSS</sequence>
<accession>A0A4P9Y1L9</accession>
<dbReference type="EMBL" id="KZ988219">
    <property type="protein sequence ID" value="RKP12746.1"/>
    <property type="molecule type" value="Genomic_DNA"/>
</dbReference>
<evidence type="ECO:0000259" key="2">
    <source>
        <dbReference type="Pfam" id="PF04127"/>
    </source>
</evidence>
<dbReference type="GO" id="GO:0015937">
    <property type="term" value="P:coenzyme A biosynthetic process"/>
    <property type="evidence" value="ECO:0007669"/>
    <property type="project" value="UniProtKB-ARBA"/>
</dbReference>
<evidence type="ECO:0000313" key="3">
    <source>
        <dbReference type="EMBL" id="RKP12746.1"/>
    </source>
</evidence>
<dbReference type="Pfam" id="PF04127">
    <property type="entry name" value="DFP"/>
    <property type="match status" value="1"/>
</dbReference>
<dbReference type="OrthoDB" id="70224at2759"/>
<reference evidence="4" key="1">
    <citation type="journal article" date="2018" name="Nat. Microbiol.">
        <title>Leveraging single-cell genomics to expand the fungal tree of life.</title>
        <authorList>
            <person name="Ahrendt S.R."/>
            <person name="Quandt C.A."/>
            <person name="Ciobanu D."/>
            <person name="Clum A."/>
            <person name="Salamov A."/>
            <person name="Andreopoulos B."/>
            <person name="Cheng J.F."/>
            <person name="Woyke T."/>
            <person name="Pelin A."/>
            <person name="Henrissat B."/>
            <person name="Reynolds N.K."/>
            <person name="Benny G.L."/>
            <person name="Smith M.E."/>
            <person name="James T.Y."/>
            <person name="Grigoriev I.V."/>
        </authorList>
    </citation>
    <scope>NUCLEOTIDE SEQUENCE [LARGE SCALE GENOMIC DNA]</scope>
</reference>
<dbReference type="InterPro" id="IPR007085">
    <property type="entry name" value="DNA/pantothenate-metab_flavo_C"/>
</dbReference>
<feature type="domain" description="DNA/pantothenate metabolism flavoprotein C-terminal" evidence="2">
    <location>
        <begin position="194"/>
        <end position="280"/>
    </location>
</feature>